<gene>
    <name evidence="1" type="ORF">LCGC14_0470560</name>
</gene>
<dbReference type="AlphaFoldDB" id="A0A0F9SV55"/>
<name>A0A0F9SV55_9ZZZZ</name>
<organism evidence="1">
    <name type="scientific">marine sediment metagenome</name>
    <dbReference type="NCBI Taxonomy" id="412755"/>
    <lineage>
        <taxon>unclassified sequences</taxon>
        <taxon>metagenomes</taxon>
        <taxon>ecological metagenomes</taxon>
    </lineage>
</organism>
<evidence type="ECO:0000313" key="1">
    <source>
        <dbReference type="EMBL" id="KKN66522.1"/>
    </source>
</evidence>
<reference evidence="1" key="1">
    <citation type="journal article" date="2015" name="Nature">
        <title>Complex archaea that bridge the gap between prokaryotes and eukaryotes.</title>
        <authorList>
            <person name="Spang A."/>
            <person name="Saw J.H."/>
            <person name="Jorgensen S.L."/>
            <person name="Zaremba-Niedzwiedzka K."/>
            <person name="Martijn J."/>
            <person name="Lind A.E."/>
            <person name="van Eijk R."/>
            <person name="Schleper C."/>
            <person name="Guy L."/>
            <person name="Ettema T.J."/>
        </authorList>
    </citation>
    <scope>NUCLEOTIDE SEQUENCE</scope>
</reference>
<dbReference type="Gene3D" id="1.10.490.160">
    <property type="match status" value="1"/>
</dbReference>
<sequence length="195" mass="22570">MNREYFLGINKDGKVEFSPTGAHVTVTEDGWIRASWGTSINKESEMSELFEKLAAVQHDIWASWQRWVHENKMTEDSFGDLTVQRVEYKRWQRQIKTPYDDLTESEKDSDREQVRKFWDLIQPNEASLVVSELGDLMTIRMALTMYIMDLNRTGLGNDEMGKGICRGYIARSERLIVAISKLEDAVLQTLNDQDA</sequence>
<protein>
    <submittedName>
        <fullName evidence="1">Uncharacterized protein</fullName>
    </submittedName>
</protein>
<comment type="caution">
    <text evidence="1">The sequence shown here is derived from an EMBL/GenBank/DDBJ whole genome shotgun (WGS) entry which is preliminary data.</text>
</comment>
<dbReference type="EMBL" id="LAZR01000498">
    <property type="protein sequence ID" value="KKN66522.1"/>
    <property type="molecule type" value="Genomic_DNA"/>
</dbReference>
<accession>A0A0F9SV55</accession>
<proteinExistence type="predicted"/>